<feature type="non-terminal residue" evidence="2">
    <location>
        <position position="1"/>
    </location>
</feature>
<dbReference type="AlphaFoldDB" id="A0AAD7ZID3"/>
<evidence type="ECO:0000313" key="3">
    <source>
        <dbReference type="Proteomes" id="UP001233999"/>
    </source>
</evidence>
<evidence type="ECO:0000313" key="2">
    <source>
        <dbReference type="EMBL" id="KAJ9580448.1"/>
    </source>
</evidence>
<feature type="compositionally biased region" description="Basic and acidic residues" evidence="1">
    <location>
        <begin position="168"/>
        <end position="180"/>
    </location>
</feature>
<reference evidence="2" key="2">
    <citation type="submission" date="2023-05" db="EMBL/GenBank/DDBJ databases">
        <authorList>
            <person name="Fouks B."/>
        </authorList>
    </citation>
    <scope>NUCLEOTIDE SEQUENCE</scope>
    <source>
        <strain evidence="2">Stay&amp;Tobe</strain>
        <tissue evidence="2">Testes</tissue>
    </source>
</reference>
<keyword evidence="3" id="KW-1185">Reference proteome</keyword>
<feature type="region of interest" description="Disordered" evidence="1">
    <location>
        <begin position="257"/>
        <end position="289"/>
    </location>
</feature>
<accession>A0AAD7ZID3</accession>
<feature type="compositionally biased region" description="Polar residues" evidence="1">
    <location>
        <begin position="257"/>
        <end position="274"/>
    </location>
</feature>
<dbReference type="EMBL" id="JASPKZ010008330">
    <property type="protein sequence ID" value="KAJ9580448.1"/>
    <property type="molecule type" value="Genomic_DNA"/>
</dbReference>
<protein>
    <submittedName>
        <fullName evidence="2">Uncharacterized protein</fullName>
    </submittedName>
</protein>
<dbReference type="Proteomes" id="UP001233999">
    <property type="component" value="Unassembled WGS sequence"/>
</dbReference>
<evidence type="ECO:0000256" key="1">
    <source>
        <dbReference type="SAM" id="MobiDB-lite"/>
    </source>
</evidence>
<comment type="caution">
    <text evidence="2">The sequence shown here is derived from an EMBL/GenBank/DDBJ whole genome shotgun (WGS) entry which is preliminary data.</text>
</comment>
<feature type="compositionally biased region" description="Polar residues" evidence="1">
    <location>
        <begin position="154"/>
        <end position="167"/>
    </location>
</feature>
<feature type="region of interest" description="Disordered" evidence="1">
    <location>
        <begin position="310"/>
        <end position="336"/>
    </location>
</feature>
<feature type="compositionally biased region" description="Basic and acidic residues" evidence="1">
    <location>
        <begin position="189"/>
        <end position="198"/>
    </location>
</feature>
<name>A0AAD7ZID3_DIPPU</name>
<reference evidence="2" key="1">
    <citation type="journal article" date="2023" name="IScience">
        <title>Live-bearing cockroach genome reveals convergent evolutionary mechanisms linked to viviparity in insects and beyond.</title>
        <authorList>
            <person name="Fouks B."/>
            <person name="Harrison M.C."/>
            <person name="Mikhailova A.A."/>
            <person name="Marchal E."/>
            <person name="English S."/>
            <person name="Carruthers M."/>
            <person name="Jennings E.C."/>
            <person name="Chiamaka E.L."/>
            <person name="Frigard R.A."/>
            <person name="Pippel M."/>
            <person name="Attardo G.M."/>
            <person name="Benoit J.B."/>
            <person name="Bornberg-Bauer E."/>
            <person name="Tobe S.S."/>
        </authorList>
    </citation>
    <scope>NUCLEOTIDE SEQUENCE</scope>
    <source>
        <strain evidence="2">Stay&amp;Tobe</strain>
    </source>
</reference>
<proteinExistence type="predicted"/>
<organism evidence="2 3">
    <name type="scientific">Diploptera punctata</name>
    <name type="common">Pacific beetle cockroach</name>
    <dbReference type="NCBI Taxonomy" id="6984"/>
    <lineage>
        <taxon>Eukaryota</taxon>
        <taxon>Metazoa</taxon>
        <taxon>Ecdysozoa</taxon>
        <taxon>Arthropoda</taxon>
        <taxon>Hexapoda</taxon>
        <taxon>Insecta</taxon>
        <taxon>Pterygota</taxon>
        <taxon>Neoptera</taxon>
        <taxon>Polyneoptera</taxon>
        <taxon>Dictyoptera</taxon>
        <taxon>Blattodea</taxon>
        <taxon>Blaberoidea</taxon>
        <taxon>Blaberidae</taxon>
        <taxon>Diplopterinae</taxon>
        <taxon>Diploptera</taxon>
    </lineage>
</organism>
<gene>
    <name evidence="2" type="ORF">L9F63_024374</name>
</gene>
<feature type="non-terminal residue" evidence="2">
    <location>
        <position position="336"/>
    </location>
</feature>
<feature type="region of interest" description="Disordered" evidence="1">
    <location>
        <begin position="145"/>
        <end position="233"/>
    </location>
</feature>
<feature type="region of interest" description="Disordered" evidence="1">
    <location>
        <begin position="84"/>
        <end position="109"/>
    </location>
</feature>
<sequence>VYFSDEKSTTHIDTEKVAVWNMTSSTTSIRLKQKPCSECCFETSESFSTKAYIGLRFRAIHLAVLNKSISQRWRRLRRRCSSFTTPSAGGERLVPQTQETNMPREESTPLRTTAGEILRSKLNRLHAGLRKRRAVSVHEMSRNQPTFYVPSPLTRDTTSLPPYNYRSNDNHGKSVCDEFPPRTVSVDSRNGERDKIDYDSYGNCDENSRCRRKSSSSPPPDAGYHSIETERRSRRWSVADAVKEEEPCFMIGGRVTPQQKQLTPADSGPTSLPYSLQEEEEDEMRGKQRDLIRQLQEALEEKKNKKKYVGVLRTHRSSGDLVPQHQELSLRTGKPK</sequence>